<evidence type="ECO:0000313" key="1">
    <source>
        <dbReference type="EMBL" id="GGC06765.1"/>
    </source>
</evidence>
<keyword evidence="2" id="KW-1185">Reference proteome</keyword>
<protein>
    <submittedName>
        <fullName evidence="1">Haloacid dehalogenase</fullName>
    </submittedName>
</protein>
<dbReference type="InterPro" id="IPR050155">
    <property type="entry name" value="HAD-like_hydrolase_sf"/>
</dbReference>
<dbReference type="InterPro" id="IPR006439">
    <property type="entry name" value="HAD-SF_hydro_IA"/>
</dbReference>
<dbReference type="Proteomes" id="UP000645462">
    <property type="component" value="Unassembled WGS sequence"/>
</dbReference>
<accession>A0ABQ1KSM0</accession>
<dbReference type="SUPFAM" id="SSF56784">
    <property type="entry name" value="HAD-like"/>
    <property type="match status" value="1"/>
</dbReference>
<proteinExistence type="predicted"/>
<dbReference type="Gene3D" id="1.10.150.240">
    <property type="entry name" value="Putative phosphatase, domain 2"/>
    <property type="match status" value="1"/>
</dbReference>
<dbReference type="NCBIfam" id="TIGR01509">
    <property type="entry name" value="HAD-SF-IA-v3"/>
    <property type="match status" value="1"/>
</dbReference>
<dbReference type="SFLD" id="SFLDG01129">
    <property type="entry name" value="C1.5:_HAD__Beta-PGM__Phosphata"/>
    <property type="match status" value="1"/>
</dbReference>
<name>A0ABQ1KSM0_9RHOB</name>
<dbReference type="Pfam" id="PF13419">
    <property type="entry name" value="HAD_2"/>
    <property type="match status" value="1"/>
</dbReference>
<comment type="caution">
    <text evidence="1">The sequence shown here is derived from an EMBL/GenBank/DDBJ whole genome shotgun (WGS) entry which is preliminary data.</text>
</comment>
<gene>
    <name evidence="1" type="ORF">GCM10011363_24320</name>
</gene>
<sequence length="227" mass="24001">MPEALRLVVFDVDGTLVDSRAHIVQAMEDAFLALGLPCPSREAVLHGVGLSLPELMAQLVPEHPSATHLALAEGYKSASFARHAAAGDAGSAVFFPGMRGVLDQLQADDFTLMATATGMSRRGLDRIIAQHGLEGYFQSTQVADTHPSKPHPSMLHAALRDAGVAAQNAVMIGDTSYDMLMAKAAGTDAIGVSWGNHAPNLLVEADVIVNTAEELMTALAHWIEDRA</sequence>
<organism evidence="1 2">
    <name type="scientific">Marivita lacus</name>
    <dbReference type="NCBI Taxonomy" id="1323742"/>
    <lineage>
        <taxon>Bacteria</taxon>
        <taxon>Pseudomonadati</taxon>
        <taxon>Pseudomonadota</taxon>
        <taxon>Alphaproteobacteria</taxon>
        <taxon>Rhodobacterales</taxon>
        <taxon>Roseobacteraceae</taxon>
        <taxon>Marivita</taxon>
    </lineage>
</organism>
<dbReference type="InterPro" id="IPR041492">
    <property type="entry name" value="HAD_2"/>
</dbReference>
<dbReference type="InterPro" id="IPR036412">
    <property type="entry name" value="HAD-like_sf"/>
</dbReference>
<dbReference type="Gene3D" id="3.40.50.1000">
    <property type="entry name" value="HAD superfamily/HAD-like"/>
    <property type="match status" value="1"/>
</dbReference>
<reference evidence="2" key="1">
    <citation type="journal article" date="2019" name="Int. J. Syst. Evol. Microbiol.">
        <title>The Global Catalogue of Microorganisms (GCM) 10K type strain sequencing project: providing services to taxonomists for standard genome sequencing and annotation.</title>
        <authorList>
            <consortium name="The Broad Institute Genomics Platform"/>
            <consortium name="The Broad Institute Genome Sequencing Center for Infectious Disease"/>
            <person name="Wu L."/>
            <person name="Ma J."/>
        </authorList>
    </citation>
    <scope>NUCLEOTIDE SEQUENCE [LARGE SCALE GENOMIC DNA]</scope>
    <source>
        <strain evidence="2">CGMCC 1.12478</strain>
    </source>
</reference>
<dbReference type="InterPro" id="IPR023198">
    <property type="entry name" value="PGP-like_dom2"/>
</dbReference>
<evidence type="ECO:0000313" key="2">
    <source>
        <dbReference type="Proteomes" id="UP000645462"/>
    </source>
</evidence>
<dbReference type="EMBL" id="BMFC01000005">
    <property type="protein sequence ID" value="GGC06765.1"/>
    <property type="molecule type" value="Genomic_DNA"/>
</dbReference>
<dbReference type="NCBIfam" id="TIGR01549">
    <property type="entry name" value="HAD-SF-IA-v1"/>
    <property type="match status" value="1"/>
</dbReference>
<dbReference type="PANTHER" id="PTHR43434">
    <property type="entry name" value="PHOSPHOGLYCOLATE PHOSPHATASE"/>
    <property type="match status" value="1"/>
</dbReference>
<dbReference type="PANTHER" id="PTHR43434:SF24">
    <property type="entry name" value="HYDROLASE-RELATED"/>
    <property type="match status" value="1"/>
</dbReference>
<dbReference type="InterPro" id="IPR023214">
    <property type="entry name" value="HAD_sf"/>
</dbReference>
<dbReference type="RefSeq" id="WP_188482316.1">
    <property type="nucleotide sequence ID" value="NZ_BMFC01000005.1"/>
</dbReference>
<dbReference type="SFLD" id="SFLDS00003">
    <property type="entry name" value="Haloacid_Dehalogenase"/>
    <property type="match status" value="1"/>
</dbReference>